<evidence type="ECO:0000313" key="1">
    <source>
        <dbReference type="EMBL" id="KAJ3521410.1"/>
    </source>
</evidence>
<gene>
    <name evidence="1" type="ORF">NM688_g9020</name>
</gene>
<sequence>MEIATETAQTETEVAEWMQRTVTPHDVGPPSVSGTETMMLPFEARSVTTLVSDVLKDPGQAHAEATKICAEEGMTLSEMPIPSDTFSQDSLADGLSPHLDEPPPHSATAAPSTPPSVSVPPEFADLVNLLNEARSRSEFERRVYFKHMAPRMRALNPDILKATGVRTFPDYVELAQEAGLVDVGRDNSLDWMELRPAYHSTTVPRDGNHLPVSLTVPPAPASTTHRPYVPSNFAHLVDILDRTRGKVTQWHPVANELRAWDPNLFHDTTGGPKKFNVYVKYAERAGLIETGSDGGTPWMALKPEYYGA</sequence>
<protein>
    <submittedName>
        <fullName evidence="1">Uncharacterized protein</fullName>
    </submittedName>
</protein>
<name>A0ACC1RNW7_9APHY</name>
<accession>A0ACC1RNW7</accession>
<comment type="caution">
    <text evidence="1">The sequence shown here is derived from an EMBL/GenBank/DDBJ whole genome shotgun (WGS) entry which is preliminary data.</text>
</comment>
<evidence type="ECO:0000313" key="2">
    <source>
        <dbReference type="Proteomes" id="UP001148662"/>
    </source>
</evidence>
<proteinExistence type="predicted"/>
<keyword evidence="2" id="KW-1185">Reference proteome</keyword>
<organism evidence="1 2">
    <name type="scientific">Phlebia brevispora</name>
    <dbReference type="NCBI Taxonomy" id="194682"/>
    <lineage>
        <taxon>Eukaryota</taxon>
        <taxon>Fungi</taxon>
        <taxon>Dikarya</taxon>
        <taxon>Basidiomycota</taxon>
        <taxon>Agaricomycotina</taxon>
        <taxon>Agaricomycetes</taxon>
        <taxon>Polyporales</taxon>
        <taxon>Meruliaceae</taxon>
        <taxon>Phlebia</taxon>
    </lineage>
</organism>
<dbReference type="Proteomes" id="UP001148662">
    <property type="component" value="Unassembled WGS sequence"/>
</dbReference>
<reference evidence="1" key="1">
    <citation type="submission" date="2022-07" db="EMBL/GenBank/DDBJ databases">
        <title>Genome Sequence of Phlebia brevispora.</title>
        <authorList>
            <person name="Buettner E."/>
        </authorList>
    </citation>
    <scope>NUCLEOTIDE SEQUENCE</scope>
    <source>
        <strain evidence="1">MPL23</strain>
    </source>
</reference>
<dbReference type="EMBL" id="JANHOG010002636">
    <property type="protein sequence ID" value="KAJ3521410.1"/>
    <property type="molecule type" value="Genomic_DNA"/>
</dbReference>